<accession>A0A127B820</accession>
<feature type="transmembrane region" description="Helical" evidence="5">
    <location>
        <begin position="74"/>
        <end position="92"/>
    </location>
</feature>
<dbReference type="KEGG" id="pyc:TQ32_01610"/>
<reference evidence="6 7" key="2">
    <citation type="journal article" date="2016" name="Int. J. Syst. Evol. Microbiol.">
        <title>Pyrococcus kukulkanii sp. nov., a hyperthermophilic, piezophilic archaeon isolated from a deep-sea hydrothermal vent.</title>
        <authorList>
            <person name="Callac N."/>
            <person name="Oger P."/>
            <person name="Lesongeur F."/>
            <person name="Rattray J.E."/>
            <person name="Vannier P."/>
            <person name="Michoud G."/>
            <person name="Beauverger M."/>
            <person name="Gayet N."/>
            <person name="Rouxel O."/>
            <person name="Jebbar M."/>
            <person name="Godfroy A."/>
        </authorList>
    </citation>
    <scope>NUCLEOTIDE SEQUENCE [LARGE SCALE GENOMIC DNA]</scope>
    <source>
        <strain evidence="6 7">NCB100</strain>
    </source>
</reference>
<dbReference type="PATRIC" id="fig|1609559.3.peg.332"/>
<dbReference type="GeneID" id="28490487"/>
<dbReference type="InterPro" id="IPR002781">
    <property type="entry name" value="TM_pro_TauE-like"/>
</dbReference>
<comment type="subcellular location">
    <subcellularLocation>
        <location evidence="5">Cell membrane</location>
        <topology evidence="5">Multi-pass membrane protein</topology>
    </subcellularLocation>
    <subcellularLocation>
        <location evidence="1">Membrane</location>
        <topology evidence="1">Multi-pass membrane protein</topology>
    </subcellularLocation>
</comment>
<feature type="transmembrane region" description="Helical" evidence="5">
    <location>
        <begin position="232"/>
        <end position="251"/>
    </location>
</feature>
<evidence type="ECO:0000256" key="2">
    <source>
        <dbReference type="ARBA" id="ARBA00022692"/>
    </source>
</evidence>
<feature type="transmembrane region" description="Helical" evidence="5">
    <location>
        <begin position="7"/>
        <end position="30"/>
    </location>
</feature>
<dbReference type="GO" id="GO:0005886">
    <property type="term" value="C:plasma membrane"/>
    <property type="evidence" value="ECO:0007669"/>
    <property type="project" value="UniProtKB-SubCell"/>
</dbReference>
<evidence type="ECO:0000256" key="5">
    <source>
        <dbReference type="RuleBase" id="RU363041"/>
    </source>
</evidence>
<dbReference type="AlphaFoldDB" id="A0A127B820"/>
<dbReference type="OrthoDB" id="57092at2157"/>
<comment type="similarity">
    <text evidence="5">Belongs to the 4-toluene sulfonate uptake permease (TSUP) (TC 2.A.102) family.</text>
</comment>
<protein>
    <recommendedName>
        <fullName evidence="5">Probable membrane transporter protein</fullName>
    </recommendedName>
</protein>
<keyword evidence="3 5" id="KW-1133">Transmembrane helix</keyword>
<organism evidence="6 7">
    <name type="scientific">Pyrococcus kukulkanii</name>
    <dbReference type="NCBI Taxonomy" id="1609559"/>
    <lineage>
        <taxon>Archaea</taxon>
        <taxon>Methanobacteriati</taxon>
        <taxon>Methanobacteriota</taxon>
        <taxon>Thermococci</taxon>
        <taxon>Thermococcales</taxon>
        <taxon>Thermococcaceae</taxon>
        <taxon>Pyrococcus</taxon>
    </lineage>
</organism>
<evidence type="ECO:0000256" key="1">
    <source>
        <dbReference type="ARBA" id="ARBA00004141"/>
    </source>
</evidence>
<dbReference type="PANTHER" id="PTHR43483">
    <property type="entry name" value="MEMBRANE TRANSPORTER PROTEIN HI_0806-RELATED"/>
    <property type="match status" value="1"/>
</dbReference>
<dbReference type="Pfam" id="PF01925">
    <property type="entry name" value="TauE"/>
    <property type="match status" value="1"/>
</dbReference>
<name>A0A127B820_9EURY</name>
<gene>
    <name evidence="6" type="ORF">TQ32_01610</name>
</gene>
<dbReference type="PANTHER" id="PTHR43483:SF3">
    <property type="entry name" value="MEMBRANE TRANSPORTER PROTEIN HI_0806-RELATED"/>
    <property type="match status" value="1"/>
</dbReference>
<dbReference type="RefSeq" id="WP_068320383.1">
    <property type="nucleotide sequence ID" value="NZ_CP010835.1"/>
</dbReference>
<keyword evidence="2 5" id="KW-0812">Transmembrane</keyword>
<keyword evidence="5" id="KW-1003">Cell membrane</keyword>
<proteinExistence type="inferred from homology"/>
<evidence type="ECO:0000256" key="3">
    <source>
        <dbReference type="ARBA" id="ARBA00022989"/>
    </source>
</evidence>
<dbReference type="Proteomes" id="UP000070587">
    <property type="component" value="Chromosome"/>
</dbReference>
<reference evidence="7" key="1">
    <citation type="submission" date="2015-02" db="EMBL/GenBank/DDBJ databases">
        <title>Pyrococcus kukulkanii sp. nov., a novel hyperthermophilic archaeon isolated from a deep-sea hydrothermal vent at the Guaymas Basin.</title>
        <authorList>
            <person name="Oger P.M."/>
            <person name="Callac N."/>
            <person name="Jebbar M."/>
            <person name="Godfroy A."/>
        </authorList>
    </citation>
    <scope>NUCLEOTIDE SEQUENCE [LARGE SCALE GENOMIC DNA]</scope>
    <source>
        <strain evidence="7">NCB100</strain>
    </source>
</reference>
<dbReference type="EMBL" id="CP010835">
    <property type="protein sequence ID" value="AMM53337.1"/>
    <property type="molecule type" value="Genomic_DNA"/>
</dbReference>
<evidence type="ECO:0000256" key="4">
    <source>
        <dbReference type="ARBA" id="ARBA00023136"/>
    </source>
</evidence>
<keyword evidence="4 5" id="KW-0472">Membrane</keyword>
<evidence type="ECO:0000313" key="7">
    <source>
        <dbReference type="Proteomes" id="UP000070587"/>
    </source>
</evidence>
<evidence type="ECO:0000313" key="6">
    <source>
        <dbReference type="EMBL" id="AMM53337.1"/>
    </source>
</evidence>
<feature type="transmembrane region" description="Helical" evidence="5">
    <location>
        <begin position="42"/>
        <end position="62"/>
    </location>
</feature>
<sequence length="254" mass="27141">MIEYLGYFGVGILVGTLAALFGLGGGFLLVPILNIVGVEIHHAIGTSSASIVFTALSSSYAYHKQRRIHYKAGLLLASTAIVGAYIGAWLTSFIPARQLKVIFGLALIPVAYRVYKKKPVEPTQIRIRDVKVNEKVIPLGGFFAGVVSGLLGVGGGIINVPFLTWLGMPIHYAVATSSFTIVFTSTSSAIKHYLLGNVEVQWLPLLVPGLIVGAQLGARIAKRIKAKSLKNAFAVVMVILALRMILKGLGFEVP</sequence>
<dbReference type="STRING" id="1609559.TQ32_01610"/>
<feature type="transmembrane region" description="Helical" evidence="5">
    <location>
        <begin position="98"/>
        <end position="115"/>
    </location>
</feature>
<feature type="transmembrane region" description="Helical" evidence="5">
    <location>
        <begin position="136"/>
        <end position="158"/>
    </location>
</feature>